<keyword evidence="3" id="KW-1185">Reference proteome</keyword>
<accession>M1DGA1</accession>
<dbReference type="HOGENOM" id="CLU_029307_7_2_1"/>
<dbReference type="Proteomes" id="UP000011115">
    <property type="component" value="Unassembled WGS sequence"/>
</dbReference>
<dbReference type="AlphaFoldDB" id="M1DGA1"/>
<protein>
    <submittedName>
        <fullName evidence="2">Uncharacterized protein</fullName>
    </submittedName>
</protein>
<evidence type="ECO:0000313" key="2">
    <source>
        <dbReference type="EnsemblPlants" id="PGSC0003DMT400088586"/>
    </source>
</evidence>
<evidence type="ECO:0000256" key="1">
    <source>
        <dbReference type="SAM" id="MobiDB-lite"/>
    </source>
</evidence>
<dbReference type="PaxDb" id="4113-PGSC0003DMT400088586"/>
<organism evidence="2 3">
    <name type="scientific">Solanum tuberosum</name>
    <name type="common">Potato</name>
    <dbReference type="NCBI Taxonomy" id="4113"/>
    <lineage>
        <taxon>Eukaryota</taxon>
        <taxon>Viridiplantae</taxon>
        <taxon>Streptophyta</taxon>
        <taxon>Embryophyta</taxon>
        <taxon>Tracheophyta</taxon>
        <taxon>Spermatophyta</taxon>
        <taxon>Magnoliopsida</taxon>
        <taxon>eudicotyledons</taxon>
        <taxon>Gunneridae</taxon>
        <taxon>Pentapetalae</taxon>
        <taxon>asterids</taxon>
        <taxon>lamiids</taxon>
        <taxon>Solanales</taxon>
        <taxon>Solanaceae</taxon>
        <taxon>Solanoideae</taxon>
        <taxon>Solaneae</taxon>
        <taxon>Solanum</taxon>
    </lineage>
</organism>
<name>M1DGA1_SOLTU</name>
<sequence length="120" mass="13099">MTRPKVAGKIMPSRKIRARNFKINEWRSNPPNKNKQEPSPGIKGKGKRPISDKKTTSRELPIPSWSRGLYTAIRKFLADTPVATPGEFGAIVPFEGTPGTEARDQTDAPGTDAQTSGVIV</sequence>
<dbReference type="Gramene" id="PGSC0003DMT400088586">
    <property type="protein sequence ID" value="PGSC0003DMT400088586"/>
    <property type="gene ID" value="PGSC0003DMG400038157"/>
</dbReference>
<evidence type="ECO:0000313" key="3">
    <source>
        <dbReference type="Proteomes" id="UP000011115"/>
    </source>
</evidence>
<reference evidence="2" key="2">
    <citation type="submission" date="2015-06" db="UniProtKB">
        <authorList>
            <consortium name="EnsemblPlants"/>
        </authorList>
    </citation>
    <scope>IDENTIFICATION</scope>
    <source>
        <strain evidence="2">DM1-3 516 R44</strain>
    </source>
</reference>
<dbReference type="EnsemblPlants" id="PGSC0003DMT400088586">
    <property type="protein sequence ID" value="PGSC0003DMT400088586"/>
    <property type="gene ID" value="PGSC0003DMG400038157"/>
</dbReference>
<feature type="region of interest" description="Disordered" evidence="1">
    <location>
        <begin position="88"/>
        <end position="120"/>
    </location>
</feature>
<feature type="region of interest" description="Disordered" evidence="1">
    <location>
        <begin position="1"/>
        <end position="64"/>
    </location>
</feature>
<dbReference type="InParanoid" id="M1DGA1"/>
<proteinExistence type="predicted"/>
<reference evidence="3" key="1">
    <citation type="journal article" date="2011" name="Nature">
        <title>Genome sequence and analysis of the tuber crop potato.</title>
        <authorList>
            <consortium name="The Potato Genome Sequencing Consortium"/>
        </authorList>
    </citation>
    <scope>NUCLEOTIDE SEQUENCE [LARGE SCALE GENOMIC DNA]</scope>
    <source>
        <strain evidence="3">cv. DM1-3 516 R44</strain>
    </source>
</reference>